<comment type="function">
    <text evidence="11">Catalyzes the anti-1,4-elimination of the C-3 phosphate and the C-6 proR hydrogen from 5-enolpyruvylshikimate-3-phosphate (EPSP) to yield chorismate, which is the branch point compound that serves as the starting substrate for the three terminal pathways of aromatic amino acid biosynthesis. This reaction introduces a second double bond into the aromatic ring system.</text>
</comment>
<dbReference type="RefSeq" id="WP_110321799.1">
    <property type="nucleotide sequence ID" value="NZ_QJKD01000002.1"/>
</dbReference>
<dbReference type="GO" id="GO:0009073">
    <property type="term" value="P:aromatic amino acid family biosynthetic process"/>
    <property type="evidence" value="ECO:0007669"/>
    <property type="project" value="UniProtKB-KW"/>
</dbReference>
<evidence type="ECO:0000256" key="11">
    <source>
        <dbReference type="HAMAP-Rule" id="MF_00300"/>
    </source>
</evidence>
<feature type="binding site" evidence="11">
    <location>
        <position position="48"/>
    </location>
    <ligand>
        <name>NADP(+)</name>
        <dbReference type="ChEBI" id="CHEBI:58349"/>
    </ligand>
</feature>
<evidence type="ECO:0000256" key="7">
    <source>
        <dbReference type="ARBA" id="ARBA00022827"/>
    </source>
</evidence>
<dbReference type="PROSITE" id="PS00788">
    <property type="entry name" value="CHORISMATE_SYNTHASE_2"/>
    <property type="match status" value="1"/>
</dbReference>
<keyword evidence="8 11" id="KW-0521">NADP</keyword>
<comment type="caution">
    <text evidence="13">The sequence shown here is derived from an EMBL/GenBank/DDBJ whole genome shotgun (WGS) entry which is preliminary data.</text>
</comment>
<evidence type="ECO:0000256" key="9">
    <source>
        <dbReference type="ARBA" id="ARBA00023141"/>
    </source>
</evidence>
<evidence type="ECO:0000256" key="4">
    <source>
        <dbReference type="ARBA" id="ARBA00022605"/>
    </source>
</evidence>
<reference evidence="13 14" key="1">
    <citation type="submission" date="2018-05" db="EMBL/GenBank/DDBJ databases">
        <title>Genomic Encyclopedia of Type Strains, Phase IV (KMG-IV): sequencing the most valuable type-strain genomes for metagenomic binning, comparative biology and taxonomic classification.</title>
        <authorList>
            <person name="Goeker M."/>
        </authorList>
    </citation>
    <scope>NUCLEOTIDE SEQUENCE [LARGE SCALE GENOMIC DNA]</scope>
    <source>
        <strain evidence="13 14">DSM 24995</strain>
    </source>
</reference>
<dbReference type="HAMAP" id="MF_00300">
    <property type="entry name" value="Chorismate_synth"/>
    <property type="match status" value="1"/>
</dbReference>
<keyword evidence="10 11" id="KW-0456">Lyase</keyword>
<dbReference type="PANTHER" id="PTHR21085">
    <property type="entry name" value="CHORISMATE SYNTHASE"/>
    <property type="match status" value="1"/>
</dbReference>
<dbReference type="SUPFAM" id="SSF103263">
    <property type="entry name" value="Chorismate synthase, AroC"/>
    <property type="match status" value="1"/>
</dbReference>
<comment type="cofactor">
    <cofactor evidence="11 12">
        <name>FMNH2</name>
        <dbReference type="ChEBI" id="CHEBI:57618"/>
    </cofactor>
    <text evidence="11 12">Reduced FMN (FMNH(2)).</text>
</comment>
<gene>
    <name evidence="11" type="primary">aroC</name>
    <name evidence="13" type="ORF">DFR60_102201</name>
</gene>
<comment type="caution">
    <text evidence="11">Lacks conserved residue(s) required for the propagation of feature annotation.</text>
</comment>
<feature type="binding site" evidence="11">
    <location>
        <begin position="125"/>
        <end position="127"/>
    </location>
    <ligand>
        <name>FMN</name>
        <dbReference type="ChEBI" id="CHEBI:58210"/>
    </ligand>
</feature>
<dbReference type="InterPro" id="IPR000453">
    <property type="entry name" value="Chorismate_synth"/>
</dbReference>
<comment type="pathway">
    <text evidence="1 11 12">Metabolic intermediate biosynthesis; chorismate biosynthesis; chorismate from D-erythrose 4-phosphate and phosphoenolpyruvate: step 7/7.</text>
</comment>
<keyword evidence="5 11" id="KW-0285">Flavoprotein</keyword>
<keyword evidence="7 11" id="KW-0274">FAD</keyword>
<name>A0A2V3YAP3_9FIRM</name>
<dbReference type="GO" id="GO:0005829">
    <property type="term" value="C:cytosol"/>
    <property type="evidence" value="ECO:0007669"/>
    <property type="project" value="TreeGrafter"/>
</dbReference>
<dbReference type="GO" id="GO:0010181">
    <property type="term" value="F:FMN binding"/>
    <property type="evidence" value="ECO:0007669"/>
    <property type="project" value="TreeGrafter"/>
</dbReference>
<dbReference type="UniPathway" id="UPA00053">
    <property type="reaction ID" value="UER00090"/>
</dbReference>
<evidence type="ECO:0000256" key="5">
    <source>
        <dbReference type="ARBA" id="ARBA00022630"/>
    </source>
</evidence>
<feature type="binding site" evidence="11">
    <location>
        <position position="284"/>
    </location>
    <ligand>
        <name>FMN</name>
        <dbReference type="ChEBI" id="CHEBI:58210"/>
    </ligand>
</feature>
<accession>A0A2V3YAP3</accession>
<keyword evidence="9 11" id="KW-0057">Aromatic amino acid biosynthesis</keyword>
<dbReference type="PANTHER" id="PTHR21085:SF0">
    <property type="entry name" value="CHORISMATE SYNTHASE"/>
    <property type="match status" value="1"/>
</dbReference>
<dbReference type="GO" id="GO:0004107">
    <property type="term" value="F:chorismate synthase activity"/>
    <property type="evidence" value="ECO:0007669"/>
    <property type="project" value="UniProtKB-UniRule"/>
</dbReference>
<dbReference type="EMBL" id="QJKD01000002">
    <property type="protein sequence ID" value="PXX55926.1"/>
    <property type="molecule type" value="Genomic_DNA"/>
</dbReference>
<dbReference type="AlphaFoldDB" id="A0A2V3YAP3"/>
<evidence type="ECO:0000313" key="13">
    <source>
        <dbReference type="EMBL" id="PXX55926.1"/>
    </source>
</evidence>
<evidence type="ECO:0000256" key="6">
    <source>
        <dbReference type="ARBA" id="ARBA00022643"/>
    </source>
</evidence>
<feature type="binding site" evidence="11">
    <location>
        <position position="54"/>
    </location>
    <ligand>
        <name>NADP(+)</name>
        <dbReference type="ChEBI" id="CHEBI:58349"/>
    </ligand>
</feature>
<proteinExistence type="inferred from homology"/>
<dbReference type="InterPro" id="IPR035904">
    <property type="entry name" value="Chorismate_synth_AroC_sf"/>
</dbReference>
<evidence type="ECO:0000256" key="1">
    <source>
        <dbReference type="ARBA" id="ARBA00005044"/>
    </source>
</evidence>
<evidence type="ECO:0000256" key="8">
    <source>
        <dbReference type="ARBA" id="ARBA00022857"/>
    </source>
</evidence>
<comment type="similarity">
    <text evidence="2 11 12">Belongs to the chorismate synthase family.</text>
</comment>
<dbReference type="Proteomes" id="UP000248057">
    <property type="component" value="Unassembled WGS sequence"/>
</dbReference>
<protein>
    <recommendedName>
        <fullName evidence="3 11">Chorismate synthase</fullName>
        <shortName evidence="11">CS</shortName>
        <ecNumber evidence="3 11">4.2.3.5</ecNumber>
    </recommendedName>
    <alternativeName>
        <fullName evidence="11">5-enolpyruvylshikimate-3-phosphate phospholyase</fullName>
    </alternativeName>
</protein>
<dbReference type="EC" id="4.2.3.5" evidence="3 11"/>
<sequence>MAGSTLGTILKVTTWGESHGKGIGVVVDGCPAGLPLTEEDIQACLDRRKPGQSRFTTKRQEADRVEILSGVFEGKTTGTPISMAVMNTDQRSRDYGNIMEVYRPGHADYTFDEKYGFRDYRGGGRSSGRETIGRVAAGAIAAKLLKSLGITVCAYTKAVGPYEADPAQFDPEEMYRNRLYMPDAGAAALAEAYLDRMMSECNSVGGVVECVIDGLPAGVGDPVFEKYDASLAKAILSIGAVKGFEIGDGFQAAKSVGSENNDAFRMDESGKIKKETNHAGGILGGISDGSRVVLRAAFKPTPSIAQQQKTVTRGMEETDIEIKGRHDPIIVPRAVVVVEAMAALTTADLLLLSMTSRLDRIQGFFGTPNYETYN</sequence>
<dbReference type="InterPro" id="IPR020541">
    <property type="entry name" value="Chorismate_synthase_CS"/>
</dbReference>
<dbReference type="Pfam" id="PF01264">
    <property type="entry name" value="Chorismate_synt"/>
    <property type="match status" value="1"/>
</dbReference>
<dbReference type="Gene3D" id="3.60.150.10">
    <property type="entry name" value="Chorismate synthase AroC"/>
    <property type="match status" value="1"/>
</dbReference>
<keyword evidence="14" id="KW-1185">Reference proteome</keyword>
<dbReference type="PIRSF" id="PIRSF001456">
    <property type="entry name" value="Chorismate_synth"/>
    <property type="match status" value="1"/>
</dbReference>
<comment type="catalytic activity">
    <reaction evidence="11 12">
        <text>5-O-(1-carboxyvinyl)-3-phosphoshikimate = chorismate + phosphate</text>
        <dbReference type="Rhea" id="RHEA:21020"/>
        <dbReference type="ChEBI" id="CHEBI:29748"/>
        <dbReference type="ChEBI" id="CHEBI:43474"/>
        <dbReference type="ChEBI" id="CHEBI:57701"/>
        <dbReference type="EC" id="4.2.3.5"/>
    </reaction>
</comment>
<evidence type="ECO:0000256" key="3">
    <source>
        <dbReference type="ARBA" id="ARBA00013036"/>
    </source>
</evidence>
<dbReference type="CDD" id="cd07304">
    <property type="entry name" value="Chorismate_synthase"/>
    <property type="match status" value="1"/>
</dbReference>
<dbReference type="NCBIfam" id="NF003793">
    <property type="entry name" value="PRK05382.1"/>
    <property type="match status" value="1"/>
</dbReference>
<evidence type="ECO:0000256" key="10">
    <source>
        <dbReference type="ARBA" id="ARBA00023239"/>
    </source>
</evidence>
<dbReference type="GO" id="GO:0009423">
    <property type="term" value="P:chorismate biosynthetic process"/>
    <property type="evidence" value="ECO:0007669"/>
    <property type="project" value="UniProtKB-UniRule"/>
</dbReference>
<keyword evidence="6 11" id="KW-0288">FMN</keyword>
<keyword evidence="4 11" id="KW-0028">Amino-acid biosynthesis</keyword>
<dbReference type="FunFam" id="3.60.150.10:FF:000002">
    <property type="entry name" value="Chorismate synthase"/>
    <property type="match status" value="1"/>
</dbReference>
<evidence type="ECO:0000256" key="2">
    <source>
        <dbReference type="ARBA" id="ARBA00008014"/>
    </source>
</evidence>
<feature type="binding site" evidence="11">
    <location>
        <begin position="299"/>
        <end position="303"/>
    </location>
    <ligand>
        <name>FMN</name>
        <dbReference type="ChEBI" id="CHEBI:58210"/>
    </ligand>
</feature>
<feature type="binding site" evidence="11">
    <location>
        <position position="325"/>
    </location>
    <ligand>
        <name>FMN</name>
        <dbReference type="ChEBI" id="CHEBI:58210"/>
    </ligand>
</feature>
<evidence type="ECO:0000256" key="12">
    <source>
        <dbReference type="RuleBase" id="RU000605"/>
    </source>
</evidence>
<dbReference type="GO" id="GO:0008652">
    <property type="term" value="P:amino acid biosynthetic process"/>
    <property type="evidence" value="ECO:0007669"/>
    <property type="project" value="UniProtKB-KW"/>
</dbReference>
<organism evidence="13 14">
    <name type="scientific">Hungatella effluvii</name>
    <dbReference type="NCBI Taxonomy" id="1096246"/>
    <lineage>
        <taxon>Bacteria</taxon>
        <taxon>Bacillati</taxon>
        <taxon>Bacillota</taxon>
        <taxon>Clostridia</taxon>
        <taxon>Lachnospirales</taxon>
        <taxon>Lachnospiraceae</taxon>
        <taxon>Hungatella</taxon>
    </lineage>
</organism>
<evidence type="ECO:0000313" key="14">
    <source>
        <dbReference type="Proteomes" id="UP000248057"/>
    </source>
</evidence>
<dbReference type="PROSITE" id="PS00787">
    <property type="entry name" value="CHORISMATE_SYNTHASE_1"/>
    <property type="match status" value="1"/>
</dbReference>
<comment type="subunit">
    <text evidence="11">Homotetramer.</text>
</comment>
<dbReference type="GeneID" id="86060191"/>
<dbReference type="NCBIfam" id="TIGR00033">
    <property type="entry name" value="aroC"/>
    <property type="match status" value="1"/>
</dbReference>